<dbReference type="PROSITE" id="PS50035">
    <property type="entry name" value="PLD"/>
    <property type="match status" value="2"/>
</dbReference>
<keyword evidence="9 13" id="KW-0472">Membrane</keyword>
<dbReference type="GO" id="GO:0008808">
    <property type="term" value="F:cardiolipin synthase activity"/>
    <property type="evidence" value="ECO:0007669"/>
    <property type="project" value="UniProtKB-UniRule"/>
</dbReference>
<feature type="transmembrane region" description="Helical" evidence="13">
    <location>
        <begin position="46"/>
        <end position="69"/>
    </location>
</feature>
<name>A0A7V8VGY3_9BACT</name>
<keyword evidence="11" id="KW-1208">Phospholipid metabolism</keyword>
<accession>A0A7V8VGY3</accession>
<feature type="domain" description="PLD phosphodiesterase" evidence="14">
    <location>
        <begin position="218"/>
        <end position="245"/>
    </location>
</feature>
<comment type="caution">
    <text evidence="15">The sequence shown here is derived from an EMBL/GenBank/DDBJ whole genome shotgun (WGS) entry which is preliminary data.</text>
</comment>
<keyword evidence="10" id="KW-0594">Phospholipid biosynthesis</keyword>
<keyword evidence="8" id="KW-0443">Lipid metabolism</keyword>
<dbReference type="InterPro" id="IPR025202">
    <property type="entry name" value="PLD-like_dom"/>
</dbReference>
<dbReference type="CDD" id="cd09112">
    <property type="entry name" value="PLDc_CLS_2"/>
    <property type="match status" value="1"/>
</dbReference>
<dbReference type="InterPro" id="IPR022924">
    <property type="entry name" value="Cardiolipin_synthase"/>
</dbReference>
<evidence type="ECO:0000256" key="8">
    <source>
        <dbReference type="ARBA" id="ARBA00023098"/>
    </source>
</evidence>
<evidence type="ECO:0000256" key="6">
    <source>
        <dbReference type="ARBA" id="ARBA00022737"/>
    </source>
</evidence>
<keyword evidence="7 13" id="KW-1133">Transmembrane helix</keyword>
<dbReference type="Gene3D" id="3.30.870.10">
    <property type="entry name" value="Endonuclease Chain A"/>
    <property type="match status" value="2"/>
</dbReference>
<keyword evidence="2" id="KW-1003">Cell membrane</keyword>
<evidence type="ECO:0000256" key="7">
    <source>
        <dbReference type="ARBA" id="ARBA00022989"/>
    </source>
</evidence>
<keyword evidence="3" id="KW-0444">Lipid biosynthesis</keyword>
<evidence type="ECO:0000256" key="2">
    <source>
        <dbReference type="ARBA" id="ARBA00022475"/>
    </source>
</evidence>
<keyword evidence="16" id="KW-1185">Reference proteome</keyword>
<evidence type="ECO:0000256" key="12">
    <source>
        <dbReference type="NCBIfam" id="TIGR04265"/>
    </source>
</evidence>
<dbReference type="AlphaFoldDB" id="A0A7V8VGY3"/>
<dbReference type="SUPFAM" id="SSF56024">
    <property type="entry name" value="Phospholipase D/nuclease"/>
    <property type="match status" value="2"/>
</dbReference>
<dbReference type="GO" id="GO:0005886">
    <property type="term" value="C:plasma membrane"/>
    <property type="evidence" value="ECO:0007669"/>
    <property type="project" value="UniProtKB-SubCell"/>
</dbReference>
<proteinExistence type="predicted"/>
<dbReference type="SMART" id="SM00155">
    <property type="entry name" value="PLDc"/>
    <property type="match status" value="2"/>
</dbReference>
<evidence type="ECO:0000256" key="9">
    <source>
        <dbReference type="ARBA" id="ARBA00023136"/>
    </source>
</evidence>
<evidence type="ECO:0000256" key="13">
    <source>
        <dbReference type="SAM" id="Phobius"/>
    </source>
</evidence>
<dbReference type="EMBL" id="JACEFB010000021">
    <property type="protein sequence ID" value="MBA2227869.1"/>
    <property type="molecule type" value="Genomic_DNA"/>
</dbReference>
<dbReference type="RefSeq" id="WP_194539734.1">
    <property type="nucleotide sequence ID" value="NZ_JACEFB010000021.1"/>
</dbReference>
<dbReference type="EC" id="2.7.8.-" evidence="12"/>
<evidence type="ECO:0000259" key="14">
    <source>
        <dbReference type="PROSITE" id="PS50035"/>
    </source>
</evidence>
<protein>
    <recommendedName>
        <fullName evidence="12">Cardiolipin synthase</fullName>
        <ecNumber evidence="12">2.7.8.-</ecNumber>
    </recommendedName>
</protein>
<dbReference type="PANTHER" id="PTHR21248:SF22">
    <property type="entry name" value="PHOSPHOLIPASE D"/>
    <property type="match status" value="1"/>
</dbReference>
<dbReference type="Proteomes" id="UP000542342">
    <property type="component" value="Unassembled WGS sequence"/>
</dbReference>
<keyword evidence="6" id="KW-0677">Repeat</keyword>
<evidence type="ECO:0000256" key="1">
    <source>
        <dbReference type="ARBA" id="ARBA00004651"/>
    </source>
</evidence>
<dbReference type="CDD" id="cd09110">
    <property type="entry name" value="PLDc_CLS_1"/>
    <property type="match status" value="1"/>
</dbReference>
<evidence type="ECO:0000256" key="11">
    <source>
        <dbReference type="ARBA" id="ARBA00023264"/>
    </source>
</evidence>
<feature type="transmembrane region" description="Helical" evidence="13">
    <location>
        <begin position="14"/>
        <end position="34"/>
    </location>
</feature>
<keyword evidence="4" id="KW-0808">Transferase</keyword>
<dbReference type="Pfam" id="PF13396">
    <property type="entry name" value="PLDc_N"/>
    <property type="match status" value="1"/>
</dbReference>
<organism evidence="15 16">
    <name type="scientific">Thermogemmata fonticola</name>
    <dbReference type="NCBI Taxonomy" id="2755323"/>
    <lineage>
        <taxon>Bacteria</taxon>
        <taxon>Pseudomonadati</taxon>
        <taxon>Planctomycetota</taxon>
        <taxon>Planctomycetia</taxon>
        <taxon>Gemmatales</taxon>
        <taxon>Gemmataceae</taxon>
        <taxon>Thermogemmata</taxon>
    </lineage>
</organism>
<comment type="subcellular location">
    <subcellularLocation>
        <location evidence="1">Cell membrane</location>
        <topology evidence="1">Multi-pass membrane protein</topology>
    </subcellularLocation>
</comment>
<evidence type="ECO:0000313" key="16">
    <source>
        <dbReference type="Proteomes" id="UP000542342"/>
    </source>
</evidence>
<gene>
    <name evidence="15" type="primary">cls</name>
    <name evidence="15" type="ORF">H0921_17045</name>
</gene>
<evidence type="ECO:0000256" key="5">
    <source>
        <dbReference type="ARBA" id="ARBA00022692"/>
    </source>
</evidence>
<keyword evidence="5 13" id="KW-0812">Transmembrane</keyword>
<evidence type="ECO:0000256" key="4">
    <source>
        <dbReference type="ARBA" id="ARBA00022679"/>
    </source>
</evidence>
<dbReference type="PANTHER" id="PTHR21248">
    <property type="entry name" value="CARDIOLIPIN SYNTHASE"/>
    <property type="match status" value="1"/>
</dbReference>
<dbReference type="InterPro" id="IPR027379">
    <property type="entry name" value="CLS_N"/>
</dbReference>
<dbReference type="InterPro" id="IPR001736">
    <property type="entry name" value="PLipase_D/transphosphatidylase"/>
</dbReference>
<sequence length="482" mass="55450">MTAMQFIERFWQDIAAWALLIDIIVTGLTLVWVLHLKRETMSAIAWSLTVILVPFLGAFLFFLFGYQWVARPLRRKQQRRRLFRQICAWSSEASVPVPRRWQMLARLAEHAEGFPVTAGNAVEFYHEGKPLYAALLEAIGAARHHVHIEFFIFRSDACGEQFIEALSAAARRGVIVRFLYDSIGAHDLSRRLLRHVRRAGGRHAPFLPVLNPLYRLRVNLRNHRKIVVVDGRVAFTGGFNIGQEYLGLDRRYGFWRDTHMRLEGPVVAGLQRLFLEDWHFATGEAVKGEEYYPKWSEPQGEVLAQVVASGPDGEYKAIRETYFAAIVQARRRVWLASPYFVPDSGLRDALCLAARSGVDVRFLTLFRPDKWLPFLAARFYWSDLLDAGGKIYQYIPGMLHSKYLLVDGQWASVGTANFDNRSLFLNFEVNCQFFDTAVTQKLEEQFLSDLAQAVRVDREVFAQRPWMSRIFENGARLFSPVL</sequence>
<evidence type="ECO:0000256" key="10">
    <source>
        <dbReference type="ARBA" id="ARBA00023209"/>
    </source>
</evidence>
<dbReference type="NCBIfam" id="TIGR04265">
    <property type="entry name" value="bac_cardiolipin"/>
    <property type="match status" value="1"/>
</dbReference>
<evidence type="ECO:0000256" key="3">
    <source>
        <dbReference type="ARBA" id="ARBA00022516"/>
    </source>
</evidence>
<dbReference type="Pfam" id="PF13091">
    <property type="entry name" value="PLDc_2"/>
    <property type="match status" value="2"/>
</dbReference>
<dbReference type="FunFam" id="3.30.870.10:FF:000014">
    <property type="entry name" value="Cardiolipin synthase"/>
    <property type="match status" value="1"/>
</dbReference>
<evidence type="ECO:0000313" key="15">
    <source>
        <dbReference type="EMBL" id="MBA2227869.1"/>
    </source>
</evidence>
<reference evidence="15 16" key="1">
    <citation type="submission" date="2020-07" db="EMBL/GenBank/DDBJ databases">
        <title>Thermogemmata thermophila gen. nov., sp. nov., a novel moderate thermophilic planctomycete from a Kamchatka hot spring.</title>
        <authorList>
            <person name="Elcheninov A.G."/>
            <person name="Podosokorskaya O.A."/>
            <person name="Kovaleva O.L."/>
            <person name="Novikov A."/>
            <person name="Bonch-Osmolovskaya E.A."/>
            <person name="Toshchakov S.V."/>
            <person name="Kublanov I.V."/>
        </authorList>
    </citation>
    <scope>NUCLEOTIDE SEQUENCE [LARGE SCALE GENOMIC DNA]</scope>
    <source>
        <strain evidence="15 16">2918</strain>
    </source>
</reference>
<dbReference type="GO" id="GO:0032049">
    <property type="term" value="P:cardiolipin biosynthetic process"/>
    <property type="evidence" value="ECO:0007669"/>
    <property type="project" value="UniProtKB-UniRule"/>
</dbReference>
<feature type="domain" description="PLD phosphodiesterase" evidence="14">
    <location>
        <begin position="395"/>
        <end position="422"/>
    </location>
</feature>